<dbReference type="AlphaFoldDB" id="T1KUX5"/>
<dbReference type="EMBL" id="CAEY01000585">
    <property type="status" value="NOT_ANNOTATED_CDS"/>
    <property type="molecule type" value="Genomic_DNA"/>
</dbReference>
<evidence type="ECO:0000313" key="2">
    <source>
        <dbReference type="EnsemblMetazoa" id="tetur22g01630.1"/>
    </source>
</evidence>
<evidence type="ECO:0000313" key="3">
    <source>
        <dbReference type="Proteomes" id="UP000015104"/>
    </source>
</evidence>
<feature type="transmembrane region" description="Helical" evidence="1">
    <location>
        <begin position="97"/>
        <end position="117"/>
    </location>
</feature>
<dbReference type="EnsemblMetazoa" id="tetur22g01630.1">
    <property type="protein sequence ID" value="tetur22g01630.1"/>
    <property type="gene ID" value="tetur22g01630"/>
</dbReference>
<protein>
    <recommendedName>
        <fullName evidence="4">MARVEL domain-containing protein</fullName>
    </recommendedName>
</protein>
<keyword evidence="3" id="KW-1185">Reference proteome</keyword>
<evidence type="ECO:0008006" key="4">
    <source>
        <dbReference type="Google" id="ProtNLM"/>
    </source>
</evidence>
<dbReference type="Proteomes" id="UP000015104">
    <property type="component" value="Unassembled WGS sequence"/>
</dbReference>
<name>T1KUX5_TETUR</name>
<keyword evidence="1" id="KW-1133">Transmembrane helix</keyword>
<dbReference type="HOGENOM" id="CLU_1761120_0_0_1"/>
<reference evidence="3" key="1">
    <citation type="submission" date="2011-08" db="EMBL/GenBank/DDBJ databases">
        <authorList>
            <person name="Rombauts S."/>
        </authorList>
    </citation>
    <scope>NUCLEOTIDE SEQUENCE</scope>
    <source>
        <strain evidence="3">London</strain>
    </source>
</reference>
<organism evidence="2 3">
    <name type="scientific">Tetranychus urticae</name>
    <name type="common">Two-spotted spider mite</name>
    <dbReference type="NCBI Taxonomy" id="32264"/>
    <lineage>
        <taxon>Eukaryota</taxon>
        <taxon>Metazoa</taxon>
        <taxon>Ecdysozoa</taxon>
        <taxon>Arthropoda</taxon>
        <taxon>Chelicerata</taxon>
        <taxon>Arachnida</taxon>
        <taxon>Acari</taxon>
        <taxon>Acariformes</taxon>
        <taxon>Trombidiformes</taxon>
        <taxon>Prostigmata</taxon>
        <taxon>Eleutherengona</taxon>
        <taxon>Raphignathae</taxon>
        <taxon>Tetranychoidea</taxon>
        <taxon>Tetranychidae</taxon>
        <taxon>Tetranychus</taxon>
    </lineage>
</organism>
<feature type="transmembrane region" description="Helical" evidence="1">
    <location>
        <begin position="123"/>
        <end position="140"/>
    </location>
</feature>
<reference evidence="2" key="2">
    <citation type="submission" date="2015-06" db="UniProtKB">
        <authorList>
            <consortium name="EnsemblMetazoa"/>
        </authorList>
    </citation>
    <scope>IDENTIFICATION</scope>
</reference>
<sequence>MDANRSSQKKKVTIVDELPSNALAQETTSFRWLFLFVKWLFISINSICLAGQLYCLFAPHVIIWSPETALLILGIFFGTVLAFVALFGAVKEECYIILTYNIFISVIYIVSVFQQWRSMAEEISLFFYVLLCFLFAHLIYRKHIPTAE</sequence>
<feature type="transmembrane region" description="Helical" evidence="1">
    <location>
        <begin position="39"/>
        <end position="63"/>
    </location>
</feature>
<proteinExistence type="predicted"/>
<feature type="transmembrane region" description="Helical" evidence="1">
    <location>
        <begin position="69"/>
        <end position="90"/>
    </location>
</feature>
<evidence type="ECO:0000256" key="1">
    <source>
        <dbReference type="SAM" id="Phobius"/>
    </source>
</evidence>
<keyword evidence="1" id="KW-0812">Transmembrane</keyword>
<accession>T1KUX5</accession>
<keyword evidence="1" id="KW-0472">Membrane</keyword>